<evidence type="ECO:0000256" key="8">
    <source>
        <dbReference type="SAM" id="SignalP"/>
    </source>
</evidence>
<accession>A0A090Q1Y9</accession>
<protein>
    <submittedName>
        <fullName evidence="9">Putative hemin receptor</fullName>
    </submittedName>
</protein>
<dbReference type="InterPro" id="IPR005017">
    <property type="entry name" value="OMPP1/FadL/TodX"/>
</dbReference>
<dbReference type="Pfam" id="PF03349">
    <property type="entry name" value="Toluene_X"/>
    <property type="match status" value="1"/>
</dbReference>
<feature type="chain" id="PRO_5001861452" evidence="8">
    <location>
        <begin position="20"/>
        <end position="498"/>
    </location>
</feature>
<comment type="similarity">
    <text evidence="2">Belongs to the OmpP1/FadL family.</text>
</comment>
<dbReference type="EMBL" id="BBML01000002">
    <property type="protein sequence ID" value="GAK96212.1"/>
    <property type="molecule type" value="Genomic_DNA"/>
</dbReference>
<keyword evidence="5 8" id="KW-0732">Signal</keyword>
<dbReference type="RefSeq" id="WP_042277379.1">
    <property type="nucleotide sequence ID" value="NZ_BBML01000002.1"/>
</dbReference>
<keyword evidence="4" id="KW-0812">Transmembrane</keyword>
<evidence type="ECO:0000256" key="2">
    <source>
        <dbReference type="ARBA" id="ARBA00008163"/>
    </source>
</evidence>
<dbReference type="AlphaFoldDB" id="A0A090Q1Y9"/>
<evidence type="ECO:0000256" key="6">
    <source>
        <dbReference type="ARBA" id="ARBA00023136"/>
    </source>
</evidence>
<keyword evidence="3" id="KW-1134">Transmembrane beta strand</keyword>
<name>A0A090Q1Y9_9FLAO</name>
<dbReference type="Proteomes" id="UP000029221">
    <property type="component" value="Unassembled WGS sequence"/>
</dbReference>
<keyword evidence="6" id="KW-0472">Membrane</keyword>
<dbReference type="eggNOG" id="COG2067">
    <property type="taxonomic scope" value="Bacteria"/>
</dbReference>
<evidence type="ECO:0000256" key="4">
    <source>
        <dbReference type="ARBA" id="ARBA00022692"/>
    </source>
</evidence>
<gene>
    <name evidence="9" type="ORF">JCM19294_1725</name>
</gene>
<evidence type="ECO:0000313" key="9">
    <source>
        <dbReference type="EMBL" id="GAK96212.1"/>
    </source>
</evidence>
<dbReference type="STRING" id="319236.BST91_09070"/>
<comment type="caution">
    <text evidence="9">The sequence shown here is derived from an EMBL/GenBank/DDBJ whole genome shotgun (WGS) entry which is preliminary data.</text>
</comment>
<proteinExistence type="inferred from homology"/>
<feature type="signal peptide" evidence="8">
    <location>
        <begin position="1"/>
        <end position="19"/>
    </location>
</feature>
<comment type="subcellular location">
    <subcellularLocation>
        <location evidence="1">Cell outer membrane</location>
        <topology evidence="1">Multi-pass membrane protein</topology>
    </subcellularLocation>
</comment>
<dbReference type="GO" id="GO:0015483">
    <property type="term" value="F:long-chain fatty acid transporting porin activity"/>
    <property type="evidence" value="ECO:0007669"/>
    <property type="project" value="TreeGrafter"/>
</dbReference>
<evidence type="ECO:0000256" key="5">
    <source>
        <dbReference type="ARBA" id="ARBA00022729"/>
    </source>
</evidence>
<keyword evidence="7" id="KW-0998">Cell outer membrane</keyword>
<dbReference type="SUPFAM" id="SSF56935">
    <property type="entry name" value="Porins"/>
    <property type="match status" value="1"/>
</dbReference>
<dbReference type="PANTHER" id="PTHR35093:SF8">
    <property type="entry name" value="OUTER MEMBRANE PROTEIN NMB0088-RELATED"/>
    <property type="match status" value="1"/>
</dbReference>
<evidence type="ECO:0000256" key="1">
    <source>
        <dbReference type="ARBA" id="ARBA00004571"/>
    </source>
</evidence>
<dbReference type="Gene3D" id="2.40.160.60">
    <property type="entry name" value="Outer membrane protein transport protein (OMPP1/FadL/TodX)"/>
    <property type="match status" value="1"/>
</dbReference>
<reference evidence="9" key="1">
    <citation type="journal article" date="2014" name="Genome Announc.">
        <title>Draft Genome Sequences of Marine Flavobacterium Nonlabens Strains NR17, NR24, NR27, NR32, NR33, and Ara13.</title>
        <authorList>
            <person name="Nakanishi M."/>
            <person name="Meirelles P."/>
            <person name="Suzuki R."/>
            <person name="Takatani N."/>
            <person name="Mino S."/>
            <person name="Suda W."/>
            <person name="Oshima K."/>
            <person name="Hattori M."/>
            <person name="Ohkuma M."/>
            <person name="Hosokawa M."/>
            <person name="Miyashita K."/>
            <person name="Thompson F.L."/>
            <person name="Niwa A."/>
            <person name="Sawabe T."/>
            <person name="Sawabe T."/>
        </authorList>
    </citation>
    <scope>NUCLEOTIDE SEQUENCE [LARGE SCALE GENOMIC DNA]</scope>
    <source>
        <strain evidence="9">JCM 19294</strain>
    </source>
</reference>
<evidence type="ECO:0000313" key="10">
    <source>
        <dbReference type="Proteomes" id="UP000029221"/>
    </source>
</evidence>
<organism evidence="9 10">
    <name type="scientific">Nonlabens tegetincola</name>
    <dbReference type="NCBI Taxonomy" id="323273"/>
    <lineage>
        <taxon>Bacteria</taxon>
        <taxon>Pseudomonadati</taxon>
        <taxon>Bacteroidota</taxon>
        <taxon>Flavobacteriia</taxon>
        <taxon>Flavobacteriales</taxon>
        <taxon>Flavobacteriaceae</taxon>
        <taxon>Nonlabens</taxon>
    </lineage>
</organism>
<keyword evidence="10" id="KW-1185">Reference proteome</keyword>
<keyword evidence="9" id="KW-0675">Receptor</keyword>
<evidence type="ECO:0000256" key="3">
    <source>
        <dbReference type="ARBA" id="ARBA00022452"/>
    </source>
</evidence>
<dbReference type="GO" id="GO:0009279">
    <property type="term" value="C:cell outer membrane"/>
    <property type="evidence" value="ECO:0007669"/>
    <property type="project" value="UniProtKB-SubCell"/>
</dbReference>
<sequence>MKKAIIIGALALGALFSSAQSVQEGLTYTPQDIYGTARFRALSGAMGSLGGDLSAIGVNPAGSTVFANNYVSLSLNVFNQDADTDYFGSTSNDGSTDVTINQVGGVLVFEGNNESGVTKFSLGINYDALRNYDTRLFFNGVSDTSISQYFLNNANGITLDNLQLQNGETVSGLYRFLGENVGFDAQQAFLGYEAFIINAVDDTDPNNIDYVSNTGNGPYNQTYFEDSNGYQNKTSFNGALEIDNKFSLGLNVNIHYLFNEKFTRATENSNGNVSRTRFDNVLRTDGSGVSFQLGTIAKVTKQFRLGLSYESPTWYTIEDNLVQEIEASGANINAIVAPRVENLFAPYDLRLPGSWTASASYVFGKKGLISLDYGIRDYTNMKFSPENDFIFSQNNQFISNNLDTATTLRIGGEYRVKNWSLRGGYRMIDSPYKDKSIMDDLTGYSLGLGYSWGNTVLDLSYDYSEQDFSQNLASGGLDTSGNVQNSLTNIVLTLGFNL</sequence>
<dbReference type="PANTHER" id="PTHR35093">
    <property type="entry name" value="OUTER MEMBRANE PROTEIN NMB0088-RELATED"/>
    <property type="match status" value="1"/>
</dbReference>
<evidence type="ECO:0000256" key="7">
    <source>
        <dbReference type="ARBA" id="ARBA00023237"/>
    </source>
</evidence>